<feature type="compositionally biased region" description="Acidic residues" evidence="1">
    <location>
        <begin position="1"/>
        <end position="40"/>
    </location>
</feature>
<evidence type="ECO:0000313" key="2">
    <source>
        <dbReference type="EMBL" id="PIO69749.1"/>
    </source>
</evidence>
<feature type="compositionally biased region" description="Acidic residues" evidence="1">
    <location>
        <begin position="60"/>
        <end position="102"/>
    </location>
</feature>
<sequence>MSDEEHNEDEEYGEAPEEPQDDGEGYYQEAGDDYYQEEAQDGGAEGYNYDGDYEEGYREAEEEPEPEPEEEEDVEPEPEPEEAPENNEVVEPEKEADDDDDYGVVSCYDIPRAWNIVI</sequence>
<dbReference type="AlphaFoldDB" id="A0A2G9UHM3"/>
<organism evidence="2 3">
    <name type="scientific">Teladorsagia circumcincta</name>
    <name type="common">Brown stomach worm</name>
    <name type="synonym">Ostertagia circumcincta</name>
    <dbReference type="NCBI Taxonomy" id="45464"/>
    <lineage>
        <taxon>Eukaryota</taxon>
        <taxon>Metazoa</taxon>
        <taxon>Ecdysozoa</taxon>
        <taxon>Nematoda</taxon>
        <taxon>Chromadorea</taxon>
        <taxon>Rhabditida</taxon>
        <taxon>Rhabditina</taxon>
        <taxon>Rhabditomorpha</taxon>
        <taxon>Strongyloidea</taxon>
        <taxon>Trichostrongylidae</taxon>
        <taxon>Teladorsagia</taxon>
    </lineage>
</organism>
<keyword evidence="3" id="KW-1185">Reference proteome</keyword>
<feature type="region of interest" description="Disordered" evidence="1">
    <location>
        <begin position="1"/>
        <end position="104"/>
    </location>
</feature>
<accession>A0A2G9UHM3</accession>
<proteinExistence type="predicted"/>
<dbReference type="Proteomes" id="UP000230423">
    <property type="component" value="Unassembled WGS sequence"/>
</dbReference>
<gene>
    <name evidence="2" type="ORF">TELCIR_08418</name>
</gene>
<name>A0A2G9UHM3_TELCI</name>
<evidence type="ECO:0000256" key="1">
    <source>
        <dbReference type="SAM" id="MobiDB-lite"/>
    </source>
</evidence>
<reference evidence="2 3" key="1">
    <citation type="submission" date="2015-09" db="EMBL/GenBank/DDBJ databases">
        <title>Draft genome of the parasitic nematode Teladorsagia circumcincta isolate WARC Sus (inbred).</title>
        <authorList>
            <person name="Mitreva M."/>
        </authorList>
    </citation>
    <scope>NUCLEOTIDE SEQUENCE [LARGE SCALE GENOMIC DNA]</scope>
    <source>
        <strain evidence="2 3">S</strain>
    </source>
</reference>
<evidence type="ECO:0000313" key="3">
    <source>
        <dbReference type="Proteomes" id="UP000230423"/>
    </source>
</evidence>
<dbReference type="EMBL" id="KZ346534">
    <property type="protein sequence ID" value="PIO69749.1"/>
    <property type="molecule type" value="Genomic_DNA"/>
</dbReference>
<protein>
    <submittedName>
        <fullName evidence="2">Uncharacterized protein</fullName>
    </submittedName>
</protein>